<evidence type="ECO:0008006" key="6">
    <source>
        <dbReference type="Google" id="ProtNLM"/>
    </source>
</evidence>
<dbReference type="KEGG" id="yak:ACZ76_16770"/>
<dbReference type="EMBL" id="CQEM01000008">
    <property type="protein sequence ID" value="CNL11897.1"/>
    <property type="molecule type" value="Genomic_DNA"/>
</dbReference>
<gene>
    <name evidence="2" type="ORF">ACZ76_16770</name>
    <name evidence="3" type="ORF">ERS008460_01920</name>
</gene>
<proteinExistence type="predicted"/>
<feature type="signal peptide" evidence="1">
    <location>
        <begin position="1"/>
        <end position="18"/>
    </location>
</feature>
<feature type="chain" id="PRO_5006698360" description="Lipoprotein" evidence="1">
    <location>
        <begin position="19"/>
        <end position="102"/>
    </location>
</feature>
<dbReference type="OrthoDB" id="7069056at2"/>
<name>A0A0T9U1C9_YERAE</name>
<evidence type="ECO:0000313" key="4">
    <source>
        <dbReference type="Proteomes" id="UP000040088"/>
    </source>
</evidence>
<sequence length="102" mass="11426">MKLIIAMSLITISFVSTAATQEQKNNTKFIQDLMLHSKWAGMCGAIKQMGNFQESTKMPGGDEFIARFIATEQARLNISPQQFLDVCEKATSTYNDYAQIQP</sequence>
<dbReference type="Proteomes" id="UP000040088">
    <property type="component" value="Unassembled WGS sequence"/>
</dbReference>
<dbReference type="Proteomes" id="UP000069914">
    <property type="component" value="Chromosome"/>
</dbReference>
<reference evidence="3" key="2">
    <citation type="submission" date="2015-03" db="EMBL/GenBank/DDBJ databases">
        <authorList>
            <person name="Murphy D."/>
        </authorList>
    </citation>
    <scope>NUCLEOTIDE SEQUENCE [LARGE SCALE GENOMIC DNA]</scope>
    <source>
        <strain evidence="3">IP27925</strain>
    </source>
</reference>
<dbReference type="EMBL" id="CP011975">
    <property type="protein sequence ID" value="AKP35054.1"/>
    <property type="molecule type" value="Genomic_DNA"/>
</dbReference>
<evidence type="ECO:0000313" key="2">
    <source>
        <dbReference type="EMBL" id="AKP35054.1"/>
    </source>
</evidence>
<evidence type="ECO:0000256" key="1">
    <source>
        <dbReference type="SAM" id="SignalP"/>
    </source>
</evidence>
<evidence type="ECO:0000313" key="5">
    <source>
        <dbReference type="Proteomes" id="UP000069914"/>
    </source>
</evidence>
<reference evidence="4" key="3">
    <citation type="submission" date="2015-03" db="EMBL/GenBank/DDBJ databases">
        <authorList>
            <consortium name="Pathogen Informatics"/>
        </authorList>
    </citation>
    <scope>NUCLEOTIDE SEQUENCE [LARGE SCALE GENOMIC DNA]</scope>
    <source>
        <strain evidence="4">IP27925</strain>
    </source>
</reference>
<keyword evidence="1" id="KW-0732">Signal</keyword>
<organism evidence="3 4">
    <name type="scientific">Yersinia aleksiciae</name>
    <dbReference type="NCBI Taxonomy" id="263819"/>
    <lineage>
        <taxon>Bacteria</taxon>
        <taxon>Pseudomonadati</taxon>
        <taxon>Pseudomonadota</taxon>
        <taxon>Gammaproteobacteria</taxon>
        <taxon>Enterobacterales</taxon>
        <taxon>Yersiniaceae</taxon>
        <taxon>Yersinia</taxon>
    </lineage>
</organism>
<evidence type="ECO:0000313" key="3">
    <source>
        <dbReference type="EMBL" id="CNL11897.1"/>
    </source>
</evidence>
<dbReference type="AlphaFoldDB" id="A0A0T9U1C9"/>
<protein>
    <recommendedName>
        <fullName evidence="6">Lipoprotein</fullName>
    </recommendedName>
</protein>
<accession>A0A0T9U1C9</accession>
<dbReference type="GeneID" id="61902482"/>
<dbReference type="RefSeq" id="WP_048619930.1">
    <property type="nucleotide sequence ID" value="NZ_CABMLM010000007.1"/>
</dbReference>
<reference evidence="2 5" key="1">
    <citation type="journal article" date="2015" name="Genome Announc.">
        <title>De Novo Genome Sequence of Yersinia aleksiciae Y159T.</title>
        <authorList>
            <person name="Sprague L.D."/>
            <person name="Neubauer H."/>
        </authorList>
    </citation>
    <scope>NUCLEOTIDE SEQUENCE [LARGE SCALE GENOMIC DNA]</scope>
    <source>
        <strain evidence="2 5">159</strain>
    </source>
</reference>
<keyword evidence="5" id="KW-1185">Reference proteome</keyword>